<dbReference type="InterPro" id="IPR038770">
    <property type="entry name" value="Na+/solute_symporter_sf"/>
</dbReference>
<dbReference type="GO" id="GO:0015297">
    <property type="term" value="F:antiporter activity"/>
    <property type="evidence" value="ECO:0007669"/>
    <property type="project" value="InterPro"/>
</dbReference>
<protein>
    <submittedName>
        <fullName evidence="9">Arsenic resistance protein</fullName>
    </submittedName>
</protein>
<dbReference type="Pfam" id="PF01758">
    <property type="entry name" value="SBF"/>
    <property type="match status" value="1"/>
</dbReference>
<keyword evidence="5 8" id="KW-0812">Transmembrane</keyword>
<keyword evidence="7 8" id="KW-0472">Membrane</keyword>
<feature type="transmembrane region" description="Helical" evidence="8">
    <location>
        <begin position="263"/>
        <end position="284"/>
    </location>
</feature>
<accession>A0A5J6L5M6</accession>
<evidence type="ECO:0000256" key="2">
    <source>
        <dbReference type="ARBA" id="ARBA00010110"/>
    </source>
</evidence>
<feature type="transmembrane region" description="Helical" evidence="8">
    <location>
        <begin position="168"/>
        <end position="186"/>
    </location>
</feature>
<feature type="transmembrane region" description="Helical" evidence="8">
    <location>
        <begin position="12"/>
        <end position="34"/>
    </location>
</feature>
<dbReference type="KEGG" id="mlz:F6J85_13145"/>
<evidence type="ECO:0000256" key="8">
    <source>
        <dbReference type="SAM" id="Phobius"/>
    </source>
</evidence>
<dbReference type="InterPro" id="IPR002657">
    <property type="entry name" value="BilAc:Na_symport/Acr3"/>
</dbReference>
<comment type="subcellular location">
    <subcellularLocation>
        <location evidence="1">Cell membrane</location>
        <topology evidence="1">Multi-pass membrane protein</topology>
    </subcellularLocation>
</comment>
<evidence type="ECO:0000256" key="5">
    <source>
        <dbReference type="ARBA" id="ARBA00022692"/>
    </source>
</evidence>
<dbReference type="RefSeq" id="WP_150925620.1">
    <property type="nucleotide sequence ID" value="NZ_CP044232.1"/>
</dbReference>
<keyword evidence="10" id="KW-1185">Reference proteome</keyword>
<dbReference type="EMBL" id="CP044232">
    <property type="protein sequence ID" value="QEW03939.1"/>
    <property type="molecule type" value="Genomic_DNA"/>
</dbReference>
<keyword evidence="3" id="KW-0813">Transport</keyword>
<evidence type="ECO:0000313" key="10">
    <source>
        <dbReference type="Proteomes" id="UP000325516"/>
    </source>
</evidence>
<evidence type="ECO:0000313" key="9">
    <source>
        <dbReference type="EMBL" id="QEW03939.1"/>
    </source>
</evidence>
<dbReference type="PANTHER" id="PTHR43057">
    <property type="entry name" value="ARSENITE EFFLUX TRANSPORTER"/>
    <property type="match status" value="1"/>
</dbReference>
<feature type="transmembrane region" description="Helical" evidence="8">
    <location>
        <begin position="70"/>
        <end position="92"/>
    </location>
</feature>
<dbReference type="GO" id="GO:0015105">
    <property type="term" value="F:arsenite transmembrane transporter activity"/>
    <property type="evidence" value="ECO:0007669"/>
    <property type="project" value="TreeGrafter"/>
</dbReference>
<dbReference type="Gene3D" id="1.20.1530.20">
    <property type="match status" value="1"/>
</dbReference>
<evidence type="ECO:0000256" key="7">
    <source>
        <dbReference type="ARBA" id="ARBA00023136"/>
    </source>
</evidence>
<proteinExistence type="inferred from homology"/>
<reference evidence="10" key="1">
    <citation type="submission" date="2019-09" db="EMBL/GenBank/DDBJ databases">
        <title>Mumia zhuanghuii sp. nov. isolated from the intestinal contents of plateau pika (Ochotona curzoniae) in the Qinghai-Tibet plateau of China.</title>
        <authorList>
            <person name="Tian Z."/>
        </authorList>
    </citation>
    <scope>NUCLEOTIDE SEQUENCE [LARGE SCALE GENOMIC DNA]</scope>
    <source>
        <strain evidence="10">L-031</strain>
    </source>
</reference>
<dbReference type="InterPro" id="IPR004706">
    <property type="entry name" value="Arsenical-R_Acr3"/>
</dbReference>
<organism evidence="9 10">
    <name type="scientific">Microbacterium lushaniae</name>
    <dbReference type="NCBI Taxonomy" id="2614639"/>
    <lineage>
        <taxon>Bacteria</taxon>
        <taxon>Bacillati</taxon>
        <taxon>Actinomycetota</taxon>
        <taxon>Actinomycetes</taxon>
        <taxon>Micrococcales</taxon>
        <taxon>Microbacteriaceae</taxon>
        <taxon>Microbacterium</taxon>
    </lineage>
</organism>
<keyword evidence="4" id="KW-1003">Cell membrane</keyword>
<dbReference type="AlphaFoldDB" id="A0A5J6L5M6"/>
<evidence type="ECO:0000256" key="4">
    <source>
        <dbReference type="ARBA" id="ARBA00022475"/>
    </source>
</evidence>
<evidence type="ECO:0000256" key="3">
    <source>
        <dbReference type="ARBA" id="ARBA00022448"/>
    </source>
</evidence>
<dbReference type="Proteomes" id="UP000325516">
    <property type="component" value="Chromosome"/>
</dbReference>
<sequence>MSRLTEWMDARQVVLAVAGIAVGAALALGLPAVARPLEHAITPALAALLYVTFLAVPFVRLAAVFRDGRLLTTVVVLNFAVVPAVVFGLSRVVAQDSALLLGVLLVLLTPCVDYVIVFSGMAGGDRERLLAATPVLTIGQVLLLPAYLWLMGGEHTLAAIDLRPLVEAFLLVVAVPLALAVLTQLLSRRSAVIGRTAGVVQGGLVPLMALTLLVVVASQLTRVGEAVTELLPIVPVFVAYAVVMVPIGAGLARAAGLDRPGRIAVVFSGVTRNSLVVLPLALALPPALHLAALVVVTQTLVELLVMVVLVGVFRRMRRPDPAGVEPVRENRAPR</sequence>
<comment type="similarity">
    <text evidence="2">Belongs to the arsenical resistance-3 (ACR3) (TC 2.A.59) family.</text>
</comment>
<dbReference type="PANTHER" id="PTHR43057:SF1">
    <property type="entry name" value="ARSENICAL-RESISTANCE PROTEIN 3"/>
    <property type="match status" value="1"/>
</dbReference>
<name>A0A5J6L5M6_9MICO</name>
<feature type="transmembrane region" description="Helical" evidence="8">
    <location>
        <begin position="290"/>
        <end position="313"/>
    </location>
</feature>
<feature type="transmembrane region" description="Helical" evidence="8">
    <location>
        <begin position="230"/>
        <end position="251"/>
    </location>
</feature>
<evidence type="ECO:0000256" key="6">
    <source>
        <dbReference type="ARBA" id="ARBA00022989"/>
    </source>
</evidence>
<dbReference type="GO" id="GO:0015104">
    <property type="term" value="F:antimonite transmembrane transporter activity"/>
    <property type="evidence" value="ECO:0007669"/>
    <property type="project" value="TreeGrafter"/>
</dbReference>
<feature type="transmembrane region" description="Helical" evidence="8">
    <location>
        <begin position="98"/>
        <end position="117"/>
    </location>
</feature>
<evidence type="ECO:0000256" key="1">
    <source>
        <dbReference type="ARBA" id="ARBA00004651"/>
    </source>
</evidence>
<keyword evidence="6 8" id="KW-1133">Transmembrane helix</keyword>
<dbReference type="GO" id="GO:0005886">
    <property type="term" value="C:plasma membrane"/>
    <property type="evidence" value="ECO:0007669"/>
    <property type="project" value="UniProtKB-SubCell"/>
</dbReference>
<feature type="transmembrane region" description="Helical" evidence="8">
    <location>
        <begin position="129"/>
        <end position="148"/>
    </location>
</feature>
<feature type="transmembrane region" description="Helical" evidence="8">
    <location>
        <begin position="198"/>
        <end position="218"/>
    </location>
</feature>
<feature type="transmembrane region" description="Helical" evidence="8">
    <location>
        <begin position="40"/>
        <end position="63"/>
    </location>
</feature>
<gene>
    <name evidence="9" type="ORF">F6J85_13145</name>
</gene>